<organism evidence="1 2">
    <name type="scientific">Klebsiella huaxiensis</name>
    <dbReference type="NCBI Taxonomy" id="2153354"/>
    <lineage>
        <taxon>Bacteria</taxon>
        <taxon>Pseudomonadati</taxon>
        <taxon>Pseudomonadota</taxon>
        <taxon>Gammaproteobacteria</taxon>
        <taxon>Enterobacterales</taxon>
        <taxon>Enterobacteriaceae</taxon>
        <taxon>Klebsiella/Raoultella group</taxon>
        <taxon>Klebsiella</taxon>
    </lineage>
</organism>
<dbReference type="Proteomes" id="UP000317374">
    <property type="component" value="Unassembled WGS sequence"/>
</dbReference>
<protein>
    <submittedName>
        <fullName evidence="1">Uncharacterized protein</fullName>
    </submittedName>
</protein>
<evidence type="ECO:0000313" key="2">
    <source>
        <dbReference type="Proteomes" id="UP000317374"/>
    </source>
</evidence>
<evidence type="ECO:0000313" key="1">
    <source>
        <dbReference type="EMBL" id="VUS73114.1"/>
    </source>
</evidence>
<gene>
    <name evidence="1" type="ORF">SB6422_05811</name>
</gene>
<name>A0A564KUS2_9ENTR</name>
<reference evidence="1 2" key="1">
    <citation type="submission" date="2019-07" db="EMBL/GenBank/DDBJ databases">
        <authorList>
            <person name="Brisse S."/>
            <person name="Rodrigues C."/>
            <person name="Thorpe H."/>
        </authorList>
    </citation>
    <scope>NUCLEOTIDE SEQUENCE [LARGE SCALE GENOMIC DNA]</scope>
    <source>
        <strain evidence="1">SB6422</strain>
    </source>
</reference>
<accession>A0A564KUS2</accession>
<dbReference type="RefSeq" id="WP_080917370.1">
    <property type="nucleotide sequence ID" value="NZ_CABGGW010000026.1"/>
</dbReference>
<sequence length="91" mass="11154">MDYLIFEIRNMTKYEMKLFIEALKEDQDKKEFFELFKKYYVKTNYSSGKNLFKTERKEQRIANYKIARLLNTIKTINIDNIREAFYVGETK</sequence>
<proteinExistence type="predicted"/>
<dbReference type="AlphaFoldDB" id="A0A564KUS2"/>
<dbReference type="EMBL" id="CABGGW010000026">
    <property type="protein sequence ID" value="VUS73114.1"/>
    <property type="molecule type" value="Genomic_DNA"/>
</dbReference>